<accession>A0A4Y1S2U9</accession>
<dbReference type="AlphaFoldDB" id="A0A4Y1S2U9"/>
<proteinExistence type="predicted"/>
<reference evidence="2" key="1">
    <citation type="journal article" date="2019" name="Science">
        <title>Mutation of a bHLH transcription factor allowed almond domestication.</title>
        <authorList>
            <person name="Sanchez-Perez R."/>
            <person name="Pavan S."/>
            <person name="Mazzeo R."/>
            <person name="Moldovan C."/>
            <person name="Aiese Cigliano R."/>
            <person name="Del Cueto J."/>
            <person name="Ricciardi F."/>
            <person name="Lotti C."/>
            <person name="Ricciardi L."/>
            <person name="Dicenta F."/>
            <person name="Lopez-Marques R.L."/>
            <person name="Lindberg Moller B."/>
        </authorList>
    </citation>
    <scope>NUCLEOTIDE SEQUENCE</scope>
</reference>
<evidence type="ECO:0000313" key="2">
    <source>
        <dbReference type="EMBL" id="BBH10373.1"/>
    </source>
</evidence>
<feature type="compositionally biased region" description="Basic and acidic residues" evidence="1">
    <location>
        <begin position="111"/>
        <end position="127"/>
    </location>
</feature>
<feature type="region of interest" description="Disordered" evidence="1">
    <location>
        <begin position="61"/>
        <end position="127"/>
    </location>
</feature>
<feature type="region of interest" description="Disordered" evidence="1">
    <location>
        <begin position="1"/>
        <end position="22"/>
    </location>
</feature>
<feature type="non-terminal residue" evidence="2">
    <location>
        <position position="1"/>
    </location>
</feature>
<sequence length="127" mass="13756">SGPHFQSLPSPPQGDSISGVGTVTSASVSPIFLDQSPAGGRPETIGNCRNPTEVARISLLSISSVSQPNQSSTRSPANRRRDPREVQLARTSSHRRTKETTRAISLTPDPPPKRETLLNFRQKSEEN</sequence>
<organism evidence="2">
    <name type="scientific">Prunus dulcis</name>
    <name type="common">Almond</name>
    <name type="synonym">Amygdalus dulcis</name>
    <dbReference type="NCBI Taxonomy" id="3755"/>
    <lineage>
        <taxon>Eukaryota</taxon>
        <taxon>Viridiplantae</taxon>
        <taxon>Streptophyta</taxon>
        <taxon>Embryophyta</taxon>
        <taxon>Tracheophyta</taxon>
        <taxon>Spermatophyta</taxon>
        <taxon>Magnoliopsida</taxon>
        <taxon>eudicotyledons</taxon>
        <taxon>Gunneridae</taxon>
        <taxon>Pentapetalae</taxon>
        <taxon>rosids</taxon>
        <taxon>fabids</taxon>
        <taxon>Rosales</taxon>
        <taxon>Rosaceae</taxon>
        <taxon>Amygdaloideae</taxon>
        <taxon>Amygdaleae</taxon>
        <taxon>Prunus</taxon>
    </lineage>
</organism>
<name>A0A4Y1S2U9_PRUDU</name>
<feature type="compositionally biased region" description="Low complexity" evidence="1">
    <location>
        <begin position="61"/>
        <end position="75"/>
    </location>
</feature>
<evidence type="ECO:0000256" key="1">
    <source>
        <dbReference type="SAM" id="MobiDB-lite"/>
    </source>
</evidence>
<protein>
    <submittedName>
        <fullName evidence="2">Uncharacterized protein</fullName>
    </submittedName>
</protein>
<dbReference type="EMBL" id="AP019304">
    <property type="protein sequence ID" value="BBH10373.1"/>
    <property type="molecule type" value="Genomic_DNA"/>
</dbReference>
<gene>
    <name evidence="2" type="ORF">Prudu_023145</name>
</gene>